<dbReference type="Pfam" id="PF07811">
    <property type="entry name" value="TadE"/>
    <property type="match status" value="1"/>
</dbReference>
<name>A0ABX7LQB6_9CAUL</name>
<dbReference type="Proteomes" id="UP000662957">
    <property type="component" value="Chromosome"/>
</dbReference>
<evidence type="ECO:0000256" key="1">
    <source>
        <dbReference type="SAM" id="Phobius"/>
    </source>
</evidence>
<protein>
    <submittedName>
        <fullName evidence="3">Pilus assembly protein</fullName>
    </submittedName>
</protein>
<gene>
    <name evidence="3" type="ORF">JX001_04145</name>
</gene>
<evidence type="ECO:0000313" key="4">
    <source>
        <dbReference type="Proteomes" id="UP000662957"/>
    </source>
</evidence>
<organism evidence="3 4">
    <name type="scientific">Brevundimonas fontaquae</name>
    <dbReference type="NCBI Taxonomy" id="2813778"/>
    <lineage>
        <taxon>Bacteria</taxon>
        <taxon>Pseudomonadati</taxon>
        <taxon>Pseudomonadota</taxon>
        <taxon>Alphaproteobacteria</taxon>
        <taxon>Caulobacterales</taxon>
        <taxon>Caulobacteraceae</taxon>
        <taxon>Brevundimonas</taxon>
    </lineage>
</organism>
<keyword evidence="1" id="KW-0472">Membrane</keyword>
<keyword evidence="1" id="KW-1133">Transmembrane helix</keyword>
<keyword evidence="1" id="KW-0812">Transmembrane</keyword>
<dbReference type="EMBL" id="CP070968">
    <property type="protein sequence ID" value="QSF55008.1"/>
    <property type="molecule type" value="Genomic_DNA"/>
</dbReference>
<dbReference type="InterPro" id="IPR012495">
    <property type="entry name" value="TadE-like_dom"/>
</dbReference>
<feature type="domain" description="TadE-like" evidence="2">
    <location>
        <begin position="20"/>
        <end position="62"/>
    </location>
</feature>
<reference evidence="3 4" key="1">
    <citation type="submission" date="2021-02" db="EMBL/GenBank/DDBJ databases">
        <title>Brevundimonas sp. CS1 genome sequence.</title>
        <authorList>
            <person name="Lee K."/>
            <person name="Choi Y.-J."/>
            <person name="Son H.-R."/>
        </authorList>
    </citation>
    <scope>NUCLEOTIDE SEQUENCE [LARGE SCALE GENOMIC DNA]</scope>
    <source>
        <strain evidence="3 4">CS1</strain>
    </source>
</reference>
<proteinExistence type="predicted"/>
<evidence type="ECO:0000313" key="3">
    <source>
        <dbReference type="EMBL" id="QSF55008.1"/>
    </source>
</evidence>
<keyword evidence="4" id="KW-1185">Reference proteome</keyword>
<feature type="transmembrane region" description="Helical" evidence="1">
    <location>
        <begin position="21"/>
        <end position="49"/>
    </location>
</feature>
<evidence type="ECO:0000259" key="2">
    <source>
        <dbReference type="Pfam" id="PF07811"/>
    </source>
</evidence>
<accession>A0ABX7LQB6</accession>
<sequence length="181" mass="20006">MAFWRSSKSRTARSKRRREGAAAVEFAMVAIPFFLMIFSILELGVVFILDSVLETATMESGRLIRTGQADARRFDKAAFKTELCNRMILFKNDCTSRATVDVRVIPAFSRPDTTDPVANGAIDDTKTIYDGGKPGNIILVRVWYVHPLATPFVSQAVSRVGVGKVLLTTATAFQNEPWNAS</sequence>